<dbReference type="AlphaFoldDB" id="J9AQL2"/>
<keyword evidence="1" id="KW-1133">Transmembrane helix</keyword>
<feature type="non-terminal residue" evidence="2">
    <location>
        <position position="1"/>
    </location>
</feature>
<evidence type="ECO:0000256" key="1">
    <source>
        <dbReference type="SAM" id="Phobius"/>
    </source>
</evidence>
<proteinExistence type="predicted"/>
<evidence type="ECO:0000313" key="3">
    <source>
        <dbReference type="Proteomes" id="UP000004810"/>
    </source>
</evidence>
<organism evidence="2 3">
    <name type="scientific">Wuchereria bancrofti</name>
    <dbReference type="NCBI Taxonomy" id="6293"/>
    <lineage>
        <taxon>Eukaryota</taxon>
        <taxon>Metazoa</taxon>
        <taxon>Ecdysozoa</taxon>
        <taxon>Nematoda</taxon>
        <taxon>Chromadorea</taxon>
        <taxon>Rhabditida</taxon>
        <taxon>Spirurina</taxon>
        <taxon>Spiruromorpha</taxon>
        <taxon>Filarioidea</taxon>
        <taxon>Onchocercidae</taxon>
        <taxon>Wuchereria</taxon>
    </lineage>
</organism>
<dbReference type="EMBL" id="ADBV01008811">
    <property type="protein sequence ID" value="EJW76635.1"/>
    <property type="molecule type" value="Genomic_DNA"/>
</dbReference>
<keyword evidence="1" id="KW-0812">Transmembrane</keyword>
<evidence type="ECO:0000313" key="2">
    <source>
        <dbReference type="EMBL" id="EJW76635.1"/>
    </source>
</evidence>
<gene>
    <name evidence="2" type="ORF">WUBG_12457</name>
</gene>
<name>J9AQL2_WUCBA</name>
<comment type="caution">
    <text evidence="2">The sequence shown here is derived from an EMBL/GenBank/DDBJ whole genome shotgun (WGS) entry which is preliminary data.</text>
</comment>
<accession>J9AQL2</accession>
<dbReference type="Proteomes" id="UP000004810">
    <property type="component" value="Unassembled WGS sequence"/>
</dbReference>
<reference evidence="3" key="1">
    <citation type="submission" date="2012-08" db="EMBL/GenBank/DDBJ databases">
        <title>The Genome Sequence of Wuchereria bancrofti.</title>
        <authorList>
            <person name="Nutman T.B."/>
            <person name="Fink D.L."/>
            <person name="Russ C."/>
            <person name="Young S."/>
            <person name="Zeng Q."/>
            <person name="Koehrsen M."/>
            <person name="Alvarado L."/>
            <person name="Berlin A."/>
            <person name="Chapman S.B."/>
            <person name="Chen Z."/>
            <person name="Freedman E."/>
            <person name="Gellesch M."/>
            <person name="Goldberg J."/>
            <person name="Griggs A."/>
            <person name="Gujja S."/>
            <person name="Heilman E.R."/>
            <person name="Heiman D."/>
            <person name="Hepburn T."/>
            <person name="Howarth C."/>
            <person name="Jen D."/>
            <person name="Larson L."/>
            <person name="Lewis B."/>
            <person name="Mehta T."/>
            <person name="Park D."/>
            <person name="Pearson M."/>
            <person name="Roberts A."/>
            <person name="Saif S."/>
            <person name="Shea T."/>
            <person name="Shenoy N."/>
            <person name="Sisk P."/>
            <person name="Stolte C."/>
            <person name="Sykes S."/>
            <person name="Walk T."/>
            <person name="White J."/>
            <person name="Yandava C."/>
            <person name="Haas B."/>
            <person name="Henn M.R."/>
            <person name="Nusbaum C."/>
            <person name="Birren B."/>
        </authorList>
    </citation>
    <scope>NUCLEOTIDE SEQUENCE [LARGE SCALE GENOMIC DNA]</scope>
    <source>
        <strain evidence="3">NA</strain>
    </source>
</reference>
<feature type="transmembrane region" description="Helical" evidence="1">
    <location>
        <begin position="12"/>
        <end position="30"/>
    </location>
</feature>
<protein>
    <submittedName>
        <fullName evidence="2">Uncharacterized protein</fullName>
    </submittedName>
</protein>
<keyword evidence="1" id="KW-0472">Membrane</keyword>
<sequence length="219" mass="24150">SGGGGGGGGGGVVVVVVVAVVVAVAIVVLLSPLAPSKWVQTPPNSPGVAAVFPQYPLNGFCRFSLTQLKEPVNHLTKSSFGKLSNSLDLSAHTPVIKHYYSHRIPQHATLVPSPVHHQSSFHASILPSSSISPSLRSSPSQHLSYIFNGVLSKPPEQYHIKMPRRGFDSLRRMPIVVIPRKRKYKNYVSRRRNTKLIASLRRCFSDPLLYRSYNRLRRL</sequence>